<feature type="non-terminal residue" evidence="1">
    <location>
        <position position="1"/>
    </location>
</feature>
<dbReference type="EMBL" id="ML120415">
    <property type="protein sequence ID" value="RPA96331.1"/>
    <property type="molecule type" value="Genomic_DNA"/>
</dbReference>
<name>A0A3N4JI16_9PEZI</name>
<dbReference type="AlphaFoldDB" id="A0A3N4JI16"/>
<sequence>MSQFLANSQKVETKSIFRINRRQSNTGDTVGIKHSKLEARSPGQTKIRIIENNRLRRAVSEIKLKRTDTTLDLSLLDH</sequence>
<protein>
    <submittedName>
        <fullName evidence="1">Uncharacterized protein</fullName>
    </submittedName>
</protein>
<dbReference type="Proteomes" id="UP000276215">
    <property type="component" value="Unassembled WGS sequence"/>
</dbReference>
<reference evidence="1 2" key="1">
    <citation type="journal article" date="2018" name="Nat. Ecol. Evol.">
        <title>Pezizomycetes genomes reveal the molecular basis of ectomycorrhizal truffle lifestyle.</title>
        <authorList>
            <person name="Murat C."/>
            <person name="Payen T."/>
            <person name="Noel B."/>
            <person name="Kuo A."/>
            <person name="Morin E."/>
            <person name="Chen J."/>
            <person name="Kohler A."/>
            <person name="Krizsan K."/>
            <person name="Balestrini R."/>
            <person name="Da Silva C."/>
            <person name="Montanini B."/>
            <person name="Hainaut M."/>
            <person name="Levati E."/>
            <person name="Barry K.W."/>
            <person name="Belfiori B."/>
            <person name="Cichocki N."/>
            <person name="Clum A."/>
            <person name="Dockter R.B."/>
            <person name="Fauchery L."/>
            <person name="Guy J."/>
            <person name="Iotti M."/>
            <person name="Le Tacon F."/>
            <person name="Lindquist E.A."/>
            <person name="Lipzen A."/>
            <person name="Malagnac F."/>
            <person name="Mello A."/>
            <person name="Molinier V."/>
            <person name="Miyauchi S."/>
            <person name="Poulain J."/>
            <person name="Riccioni C."/>
            <person name="Rubini A."/>
            <person name="Sitrit Y."/>
            <person name="Splivallo R."/>
            <person name="Traeger S."/>
            <person name="Wang M."/>
            <person name="Zifcakova L."/>
            <person name="Wipf D."/>
            <person name="Zambonelli A."/>
            <person name="Paolocci F."/>
            <person name="Nowrousian M."/>
            <person name="Ottonello S."/>
            <person name="Baldrian P."/>
            <person name="Spatafora J.W."/>
            <person name="Henrissat B."/>
            <person name="Nagy L.G."/>
            <person name="Aury J.M."/>
            <person name="Wincker P."/>
            <person name="Grigoriev I.V."/>
            <person name="Bonfante P."/>
            <person name="Martin F.M."/>
        </authorList>
    </citation>
    <scope>NUCLEOTIDE SEQUENCE [LARGE SCALE GENOMIC DNA]</scope>
    <source>
        <strain evidence="1 2">120613-1</strain>
    </source>
</reference>
<keyword evidence="2" id="KW-1185">Reference proteome</keyword>
<evidence type="ECO:0000313" key="2">
    <source>
        <dbReference type="Proteomes" id="UP000276215"/>
    </source>
</evidence>
<organism evidence="1 2">
    <name type="scientific">Choiromyces venosus 120613-1</name>
    <dbReference type="NCBI Taxonomy" id="1336337"/>
    <lineage>
        <taxon>Eukaryota</taxon>
        <taxon>Fungi</taxon>
        <taxon>Dikarya</taxon>
        <taxon>Ascomycota</taxon>
        <taxon>Pezizomycotina</taxon>
        <taxon>Pezizomycetes</taxon>
        <taxon>Pezizales</taxon>
        <taxon>Tuberaceae</taxon>
        <taxon>Choiromyces</taxon>
    </lineage>
</organism>
<proteinExistence type="predicted"/>
<gene>
    <name evidence="1" type="ORF">L873DRAFT_1811437</name>
</gene>
<accession>A0A3N4JI16</accession>
<evidence type="ECO:0000313" key="1">
    <source>
        <dbReference type="EMBL" id="RPA96331.1"/>
    </source>
</evidence>